<dbReference type="Proteomes" id="UP000245712">
    <property type="component" value="Unassembled WGS sequence"/>
</dbReference>
<evidence type="ECO:0000259" key="4">
    <source>
        <dbReference type="PROSITE" id="PS01124"/>
    </source>
</evidence>
<protein>
    <submittedName>
        <fullName evidence="5">AraC family transcriptional regulator with amidase-like domain</fullName>
    </submittedName>
</protein>
<dbReference type="CDD" id="cd03137">
    <property type="entry name" value="GATase1_AraC_1"/>
    <property type="match status" value="1"/>
</dbReference>
<organism evidence="5 6">
    <name type="scientific">Paraburkholderia unamae</name>
    <dbReference type="NCBI Taxonomy" id="219649"/>
    <lineage>
        <taxon>Bacteria</taxon>
        <taxon>Pseudomonadati</taxon>
        <taxon>Pseudomonadota</taxon>
        <taxon>Betaproteobacteria</taxon>
        <taxon>Burkholderiales</taxon>
        <taxon>Burkholderiaceae</taxon>
        <taxon>Paraburkholderia</taxon>
    </lineage>
</organism>
<dbReference type="SUPFAM" id="SSF52317">
    <property type="entry name" value="Class I glutamine amidotransferase-like"/>
    <property type="match status" value="1"/>
</dbReference>
<accession>A0ABX5KRG1</accession>
<keyword evidence="2" id="KW-0238">DNA-binding</keyword>
<dbReference type="InterPro" id="IPR052158">
    <property type="entry name" value="INH-QAR"/>
</dbReference>
<sequence length="349" mass="37841">MPLSYSRPHPQPRAPSTPMLSVALLVFPGVQALDVFGPTDVFSEANRFLPPESHYRLELIATTHGAIPCSSGVRIAADCHFGDALDHYDLLLAAGGPSLVDQALPDDVHAWLREASGRARRFGAICNGSLTLGRAGLLENRTVTTHWNDAGALAAMCPGTNVEYDRIFIQDGNLYTSAGVTAGIDLSLYLLAQDHGPEVALNVARRLVVFVQRAGGQSQFSPYLTPYAEASSPIAQVQQYVLGHLDEDLSVDVLASVARMSKRNFARIFVRDTNVTPAEFVESARIDAARVMLENSALPLKTVAFRCGMRDADHLRVAFRRKLGTTPQQYRSHFGAITAKTGRNAKADS</sequence>
<dbReference type="EMBL" id="QEOB01000004">
    <property type="protein sequence ID" value="PVX85016.1"/>
    <property type="molecule type" value="Genomic_DNA"/>
</dbReference>
<reference evidence="5 6" key="1">
    <citation type="submission" date="2018-05" db="EMBL/GenBank/DDBJ databases">
        <title>Genomic Encyclopedia of Type Strains, Phase IV (KMG-V): Genome sequencing to study the core and pangenomes of soil and plant-associated prokaryotes.</title>
        <authorList>
            <person name="Whitman W."/>
        </authorList>
    </citation>
    <scope>NUCLEOTIDE SEQUENCE [LARGE SCALE GENOMIC DNA]</scope>
    <source>
        <strain evidence="5 6">SCZa-39</strain>
    </source>
</reference>
<gene>
    <name evidence="5" type="ORF">C7402_104259</name>
</gene>
<dbReference type="Gene3D" id="3.40.50.880">
    <property type="match status" value="1"/>
</dbReference>
<dbReference type="InterPro" id="IPR018062">
    <property type="entry name" value="HTH_AraC-typ_CS"/>
</dbReference>
<proteinExistence type="predicted"/>
<feature type="domain" description="HTH araC/xylS-type" evidence="4">
    <location>
        <begin position="235"/>
        <end position="333"/>
    </location>
</feature>
<dbReference type="SMART" id="SM00342">
    <property type="entry name" value="HTH_ARAC"/>
    <property type="match status" value="1"/>
</dbReference>
<evidence type="ECO:0000256" key="3">
    <source>
        <dbReference type="ARBA" id="ARBA00023163"/>
    </source>
</evidence>
<keyword evidence="3" id="KW-0804">Transcription</keyword>
<evidence type="ECO:0000313" key="6">
    <source>
        <dbReference type="Proteomes" id="UP000245712"/>
    </source>
</evidence>
<keyword evidence="1" id="KW-0805">Transcription regulation</keyword>
<dbReference type="SUPFAM" id="SSF46689">
    <property type="entry name" value="Homeodomain-like"/>
    <property type="match status" value="2"/>
</dbReference>
<evidence type="ECO:0000256" key="1">
    <source>
        <dbReference type="ARBA" id="ARBA00023015"/>
    </source>
</evidence>
<dbReference type="Pfam" id="PF12833">
    <property type="entry name" value="HTH_18"/>
    <property type="match status" value="1"/>
</dbReference>
<dbReference type="InterPro" id="IPR029062">
    <property type="entry name" value="Class_I_gatase-like"/>
</dbReference>
<evidence type="ECO:0000313" key="5">
    <source>
        <dbReference type="EMBL" id="PVX85016.1"/>
    </source>
</evidence>
<evidence type="ECO:0000256" key="2">
    <source>
        <dbReference type="ARBA" id="ARBA00023125"/>
    </source>
</evidence>
<name>A0ABX5KRG1_9BURK</name>
<dbReference type="PROSITE" id="PS00041">
    <property type="entry name" value="HTH_ARAC_FAMILY_1"/>
    <property type="match status" value="1"/>
</dbReference>
<dbReference type="PANTHER" id="PTHR43130:SF3">
    <property type="entry name" value="HTH-TYPE TRANSCRIPTIONAL REGULATOR RV1931C"/>
    <property type="match status" value="1"/>
</dbReference>
<keyword evidence="6" id="KW-1185">Reference proteome</keyword>
<comment type="caution">
    <text evidence="5">The sequence shown here is derived from an EMBL/GenBank/DDBJ whole genome shotgun (WGS) entry which is preliminary data.</text>
</comment>
<dbReference type="InterPro" id="IPR018060">
    <property type="entry name" value="HTH_AraC"/>
</dbReference>
<dbReference type="InterPro" id="IPR002818">
    <property type="entry name" value="DJ-1/PfpI"/>
</dbReference>
<dbReference type="PROSITE" id="PS01124">
    <property type="entry name" value="HTH_ARAC_FAMILY_2"/>
    <property type="match status" value="1"/>
</dbReference>
<dbReference type="Gene3D" id="1.10.10.60">
    <property type="entry name" value="Homeodomain-like"/>
    <property type="match status" value="2"/>
</dbReference>
<dbReference type="PANTHER" id="PTHR43130">
    <property type="entry name" value="ARAC-FAMILY TRANSCRIPTIONAL REGULATOR"/>
    <property type="match status" value="1"/>
</dbReference>
<dbReference type="Pfam" id="PF01965">
    <property type="entry name" value="DJ-1_PfpI"/>
    <property type="match status" value="1"/>
</dbReference>
<dbReference type="InterPro" id="IPR009057">
    <property type="entry name" value="Homeodomain-like_sf"/>
</dbReference>